<accession>A0A7K1U8A9</accession>
<feature type="chain" id="PRO_5029762410" evidence="1">
    <location>
        <begin position="20"/>
        <end position="158"/>
    </location>
</feature>
<evidence type="ECO:0000313" key="2">
    <source>
        <dbReference type="EMBL" id="MVT10528.1"/>
    </source>
</evidence>
<keyword evidence="3" id="KW-1185">Reference proteome</keyword>
<organism evidence="2 3">
    <name type="scientific">Chitinophaga tropicalis</name>
    <dbReference type="NCBI Taxonomy" id="2683588"/>
    <lineage>
        <taxon>Bacteria</taxon>
        <taxon>Pseudomonadati</taxon>
        <taxon>Bacteroidota</taxon>
        <taxon>Chitinophagia</taxon>
        <taxon>Chitinophagales</taxon>
        <taxon>Chitinophagaceae</taxon>
        <taxon>Chitinophaga</taxon>
    </lineage>
</organism>
<feature type="signal peptide" evidence="1">
    <location>
        <begin position="1"/>
        <end position="19"/>
    </location>
</feature>
<sequence length="158" mass="16973">MNKLILLFILLLGTLTSQAQPPKGPANPGSVYGAGTTAAGAIAASELPSLLKSDTATMPVKVKAQVLAVCSKKGCWMRLQVNDSTTAFVKMKNYGFFVPTDIKGRTVILEGLAYNHVTSVAELRHYAEDAKKPQAEIDAITQPKREIRFTANGILVLE</sequence>
<proteinExistence type="predicted"/>
<dbReference type="RefSeq" id="WP_157307972.1">
    <property type="nucleotide sequence ID" value="NZ_WRXN01000009.1"/>
</dbReference>
<protein>
    <submittedName>
        <fullName evidence="2">DUF4920 domain-containing protein</fullName>
    </submittedName>
</protein>
<evidence type="ECO:0000256" key="1">
    <source>
        <dbReference type="SAM" id="SignalP"/>
    </source>
</evidence>
<reference evidence="2 3" key="1">
    <citation type="submission" date="2019-12" db="EMBL/GenBank/DDBJ databases">
        <title>Chitinophaga sp. strain ysch24 (GDMCC 1.1355), whole genome shotgun sequence.</title>
        <authorList>
            <person name="Zhang X."/>
        </authorList>
    </citation>
    <scope>NUCLEOTIDE SEQUENCE [LARGE SCALE GENOMIC DNA]</scope>
    <source>
        <strain evidence="3">ysch24</strain>
    </source>
</reference>
<keyword evidence="1" id="KW-0732">Signal</keyword>
<dbReference type="EMBL" id="WRXN01000009">
    <property type="protein sequence ID" value="MVT10528.1"/>
    <property type="molecule type" value="Genomic_DNA"/>
</dbReference>
<evidence type="ECO:0000313" key="3">
    <source>
        <dbReference type="Proteomes" id="UP000461730"/>
    </source>
</evidence>
<dbReference type="Proteomes" id="UP000461730">
    <property type="component" value="Unassembled WGS sequence"/>
</dbReference>
<gene>
    <name evidence="2" type="ORF">GO493_19805</name>
</gene>
<name>A0A7K1U8A9_9BACT</name>
<dbReference type="InterPro" id="IPR032577">
    <property type="entry name" value="DUF4920"/>
</dbReference>
<comment type="caution">
    <text evidence="2">The sequence shown here is derived from an EMBL/GenBank/DDBJ whole genome shotgun (WGS) entry which is preliminary data.</text>
</comment>
<dbReference type="Pfam" id="PF16267">
    <property type="entry name" value="DUF4920"/>
    <property type="match status" value="1"/>
</dbReference>
<dbReference type="AlphaFoldDB" id="A0A7K1U8A9"/>